<dbReference type="EMBL" id="LAZR01046830">
    <property type="protein sequence ID" value="KKK95624.1"/>
    <property type="molecule type" value="Genomic_DNA"/>
</dbReference>
<gene>
    <name evidence="2" type="ORF">LCGC14_2670920</name>
</gene>
<evidence type="ECO:0000256" key="1">
    <source>
        <dbReference type="SAM" id="Phobius"/>
    </source>
</evidence>
<proteinExistence type="predicted"/>
<keyword evidence="1" id="KW-1133">Transmembrane helix</keyword>
<name>A0A0F9BZ39_9ZZZZ</name>
<protein>
    <submittedName>
        <fullName evidence="2">Uncharacterized protein</fullName>
    </submittedName>
</protein>
<comment type="caution">
    <text evidence="2">The sequence shown here is derived from an EMBL/GenBank/DDBJ whole genome shotgun (WGS) entry which is preliminary data.</text>
</comment>
<keyword evidence="1" id="KW-0812">Transmembrane</keyword>
<sequence length="120" mass="14149">LLTMLFGSQNYVFANSTITLYATLIAWMMIVPSDTRIFLFFAIPIKHYWLVLGLIGYNLLSSLSTMQLIPFFAYLSVSLFAYFYAVIVWQRFSPFIHLNKMERRLIYTSRVIAQKFRKKP</sequence>
<organism evidence="2">
    <name type="scientific">marine sediment metagenome</name>
    <dbReference type="NCBI Taxonomy" id="412755"/>
    <lineage>
        <taxon>unclassified sequences</taxon>
        <taxon>metagenomes</taxon>
        <taxon>ecological metagenomes</taxon>
    </lineage>
</organism>
<reference evidence="2" key="1">
    <citation type="journal article" date="2015" name="Nature">
        <title>Complex archaea that bridge the gap between prokaryotes and eukaryotes.</title>
        <authorList>
            <person name="Spang A."/>
            <person name="Saw J.H."/>
            <person name="Jorgensen S.L."/>
            <person name="Zaremba-Niedzwiedzka K."/>
            <person name="Martijn J."/>
            <person name="Lind A.E."/>
            <person name="van Eijk R."/>
            <person name="Schleper C."/>
            <person name="Guy L."/>
            <person name="Ettema T.J."/>
        </authorList>
    </citation>
    <scope>NUCLEOTIDE SEQUENCE</scope>
</reference>
<keyword evidence="1" id="KW-0472">Membrane</keyword>
<dbReference type="AlphaFoldDB" id="A0A0F9BZ39"/>
<feature type="transmembrane region" description="Helical" evidence="1">
    <location>
        <begin position="37"/>
        <end position="59"/>
    </location>
</feature>
<feature type="transmembrane region" description="Helical" evidence="1">
    <location>
        <begin position="12"/>
        <end position="30"/>
    </location>
</feature>
<feature type="transmembrane region" description="Helical" evidence="1">
    <location>
        <begin position="71"/>
        <end position="92"/>
    </location>
</feature>
<feature type="non-terminal residue" evidence="2">
    <location>
        <position position="1"/>
    </location>
</feature>
<accession>A0A0F9BZ39</accession>
<evidence type="ECO:0000313" key="2">
    <source>
        <dbReference type="EMBL" id="KKK95624.1"/>
    </source>
</evidence>